<dbReference type="InterPro" id="IPR029058">
    <property type="entry name" value="AB_hydrolase_fold"/>
</dbReference>
<dbReference type="Gene3D" id="3.40.50.1820">
    <property type="entry name" value="alpha/beta hydrolase"/>
    <property type="match status" value="1"/>
</dbReference>
<evidence type="ECO:0000313" key="2">
    <source>
        <dbReference type="EMBL" id="WWC87704.1"/>
    </source>
</evidence>
<dbReference type="Proteomes" id="UP001355207">
    <property type="component" value="Chromosome 3"/>
</dbReference>
<sequence>MTLRIPRVRTHRYLSKPMSNQQKLNQHGRGSQLSTYGSHSHSVQHNQQQKHRNETEARSIEDAATRQRLKGKQKAETSSPMAINAPDLHLNQGTGTPDEPLSAMLNEALHTSLSISPSRSSISLPSSVDSTFDGKSSLITQPPLVHHHSPIRPHAPPRLVSQLTRSTLPTSSLNYEYENQIRQRNSSSSSGLPREGESSTAWQRSTTRTSPTIALCDEPFPDLDPTTGLPLARSHSRNRSGSTSSDAPSLHLQRTITGLLETPNKKASSNSSSILPTMPSLSNLNLSMPRVSLPSAPSLDFGRRNLSSSSVQEDWSSWASGWWNGNKGKVDEMMSEEDRADTVEEEKEKLRKKYKSTKNPVVFCHGLLGFDYLGPATVPTLQISHWRGIREVLESNGTEVLIARVPATSSIKDRAKILEEFISEKYPGREVNLVAHSMGGLDCRYLISELRPKAFKPISLTTISTPHRGSPFADFFIDKLIGKDTLPTMLSLIEPLNIPHTGDGTAFSALGTHSMKQFNAQVLDRDDCNYYSWGACVKPGLFDTFRWPHSIIAEKEGPNDGLVSVHSAKWGEYRGTLVDVNHLDLVGWVNTVRYTIAGWAGKPIAFKPATFYLEVVDYLAEQGF</sequence>
<proteinExistence type="predicted"/>
<name>A0AAX4JQQ2_9TREE</name>
<feature type="compositionally biased region" description="Low complexity" evidence="1">
    <location>
        <begin position="116"/>
        <end position="127"/>
    </location>
</feature>
<accession>A0AAX4JQQ2</accession>
<dbReference type="AlphaFoldDB" id="A0AAX4JQQ2"/>
<feature type="compositionally biased region" description="Polar residues" evidence="1">
    <location>
        <begin position="17"/>
        <end position="37"/>
    </location>
</feature>
<evidence type="ECO:0000313" key="3">
    <source>
        <dbReference type="Proteomes" id="UP001355207"/>
    </source>
</evidence>
<dbReference type="PANTHER" id="PTHR11440">
    <property type="entry name" value="LECITHIN-CHOLESTEROL ACYLTRANSFERASE-RELATED"/>
    <property type="match status" value="1"/>
</dbReference>
<dbReference type="EMBL" id="CP144100">
    <property type="protein sequence ID" value="WWC87704.1"/>
    <property type="molecule type" value="Genomic_DNA"/>
</dbReference>
<feature type="region of interest" description="Disordered" evidence="1">
    <location>
        <begin position="116"/>
        <end position="251"/>
    </location>
</feature>
<dbReference type="GeneID" id="91093268"/>
<feature type="region of interest" description="Disordered" evidence="1">
    <location>
        <begin position="1"/>
        <end position="100"/>
    </location>
</feature>
<protein>
    <recommendedName>
        <fullName evidence="4">Triacylglycerol lipase</fullName>
    </recommendedName>
</protein>
<dbReference type="RefSeq" id="XP_066074467.1">
    <property type="nucleotide sequence ID" value="XM_066218370.1"/>
</dbReference>
<keyword evidence="3" id="KW-1185">Reference proteome</keyword>
<evidence type="ECO:0000256" key="1">
    <source>
        <dbReference type="SAM" id="MobiDB-lite"/>
    </source>
</evidence>
<gene>
    <name evidence="2" type="ORF">L201_002596</name>
</gene>
<feature type="compositionally biased region" description="Basic and acidic residues" evidence="1">
    <location>
        <begin position="51"/>
        <end position="65"/>
    </location>
</feature>
<organism evidence="2 3">
    <name type="scientific">Kwoniella dendrophila CBS 6074</name>
    <dbReference type="NCBI Taxonomy" id="1295534"/>
    <lineage>
        <taxon>Eukaryota</taxon>
        <taxon>Fungi</taxon>
        <taxon>Dikarya</taxon>
        <taxon>Basidiomycota</taxon>
        <taxon>Agaricomycotina</taxon>
        <taxon>Tremellomycetes</taxon>
        <taxon>Tremellales</taxon>
        <taxon>Cryptococcaceae</taxon>
        <taxon>Kwoniella</taxon>
    </lineage>
</organism>
<feature type="compositionally biased region" description="Polar residues" evidence="1">
    <location>
        <begin position="128"/>
        <end position="140"/>
    </location>
</feature>
<reference evidence="2 3" key="1">
    <citation type="submission" date="2024-01" db="EMBL/GenBank/DDBJ databases">
        <title>Comparative genomics of Cryptococcus and Kwoniella reveals pathogenesis evolution and contrasting modes of karyotype evolution via chromosome fusion or intercentromeric recombination.</title>
        <authorList>
            <person name="Coelho M.A."/>
            <person name="David-Palma M."/>
            <person name="Shea T."/>
            <person name="Bowers K."/>
            <person name="McGinley-Smith S."/>
            <person name="Mohammad A.W."/>
            <person name="Gnirke A."/>
            <person name="Yurkov A.M."/>
            <person name="Nowrousian M."/>
            <person name="Sun S."/>
            <person name="Cuomo C.A."/>
            <person name="Heitman J."/>
        </authorList>
    </citation>
    <scope>NUCLEOTIDE SEQUENCE [LARGE SCALE GENOMIC DNA]</scope>
    <source>
        <strain evidence="2 3">CBS 6074</strain>
    </source>
</reference>
<evidence type="ECO:0008006" key="4">
    <source>
        <dbReference type="Google" id="ProtNLM"/>
    </source>
</evidence>
<feature type="compositionally biased region" description="Polar residues" evidence="1">
    <location>
        <begin position="161"/>
        <end position="174"/>
    </location>
</feature>
<feature type="compositionally biased region" description="Low complexity" evidence="1">
    <location>
        <begin position="38"/>
        <end position="47"/>
    </location>
</feature>
<dbReference type="SUPFAM" id="SSF53474">
    <property type="entry name" value="alpha/beta-Hydrolases"/>
    <property type="match status" value="1"/>
</dbReference>
<feature type="compositionally biased region" description="Polar residues" evidence="1">
    <location>
        <begin position="200"/>
        <end position="212"/>
    </location>
</feature>
<feature type="compositionally biased region" description="Basic residues" evidence="1">
    <location>
        <begin position="1"/>
        <end position="14"/>
    </location>
</feature>